<dbReference type="Pfam" id="PF04168">
    <property type="entry name" value="Alpha-E"/>
    <property type="match status" value="1"/>
</dbReference>
<keyword evidence="4" id="KW-1185">Reference proteome</keyword>
<proteinExistence type="predicted"/>
<accession>A0A4S4N6U5</accession>
<comment type="caution">
    <text evidence="3">The sequence shown here is derived from an EMBL/GenBank/DDBJ whole genome shotgun (WGS) entry which is preliminary data.</text>
</comment>
<dbReference type="AlphaFoldDB" id="A0A4S4N6U5"/>
<dbReference type="Pfam" id="PF14403">
    <property type="entry name" value="CP_ATPgrasp_2"/>
    <property type="match status" value="1"/>
</dbReference>
<dbReference type="InterPro" id="IPR007296">
    <property type="entry name" value="DUF403"/>
</dbReference>
<organism evidence="3 4">
    <name type="scientific">Aliishimia ponticola</name>
    <dbReference type="NCBI Taxonomy" id="2499833"/>
    <lineage>
        <taxon>Bacteria</taxon>
        <taxon>Pseudomonadati</taxon>
        <taxon>Pseudomonadota</taxon>
        <taxon>Alphaproteobacteria</taxon>
        <taxon>Rhodobacterales</taxon>
        <taxon>Paracoccaceae</taxon>
        <taxon>Aliishimia</taxon>
    </lineage>
</organism>
<evidence type="ECO:0000259" key="2">
    <source>
        <dbReference type="Pfam" id="PF14403"/>
    </source>
</evidence>
<dbReference type="EMBL" id="SRKY01000005">
    <property type="protein sequence ID" value="THH34864.1"/>
    <property type="molecule type" value="Genomic_DNA"/>
</dbReference>
<dbReference type="SUPFAM" id="SSF56059">
    <property type="entry name" value="Glutathione synthetase ATP-binding domain-like"/>
    <property type="match status" value="1"/>
</dbReference>
<sequence length="797" mass="87652">MTGHVAPPPVALPDILAEYRPKPGVADELFDTNGAIRPVWNLLIEHLSCRTPDVIEEHFARGPKYLRDAGVYFRQYSTIPAPEREWPLSPVPVIIHEDEWAAICAGLTQRADLLEMVMADLYGPARLISDGHLPAELIAHSPEWLRPLVGVKPASGHFLHQVSFEISRNPDGTWFVLGDRTQAPSGAGFALENRIATTRIFNDLYPRSNVHRLSGFFRSFRDAMDQLPGKQGRRAAILTPGPNNAGYFEHTYIARYLGLLLLEGEDMLVRDGEVMVRTVEGPEPLGAIWRRVDSDYLDPLELREDSQLGTPGLVNALRQESIDMINALGSGILEMRAMMAFLPRISKELTGAPLQMPNIATWWCGQSSARDYVKTNLDRMMIGGARDLDLPFDVGATTAQSEAMRDAGPDKLEAWIDAEGKGLVGQELVTVSTAPAYVDGKLMPRPMTVRVTAARTPNGWNFMPGGYARFGLSDAATAMAMQHGGSVADVWVVSDAPVPASQPVVESSAARIEPEALPSRAAENLFWLGRYVERIDAALRMIRAYHLRLAETGDPEDPRLFTLGGFMGNVGIAMDATIPSALMSLLSSAHNCASKVRDRFSPDGWEALQDIGKSIERLERSAAPGDDCARAMSILLRKVTGFSGLVQENMYRSAGWRFLALGRALERCDSIAMSTIVFADPGAPQGCCEIAIELGDNAMTHRRRFRGSPSPQSVRDLLICDPFNPRSALFQLDQILELARFLPKGTDGRPSELERIILPLQAKFAVADAEYLTADDLGALRMELSRASDVLWSIYLR</sequence>
<dbReference type="Proteomes" id="UP000306602">
    <property type="component" value="Unassembled WGS sequence"/>
</dbReference>
<dbReference type="PANTHER" id="PTHR34595">
    <property type="entry name" value="BLR5612 PROTEIN"/>
    <property type="match status" value="1"/>
</dbReference>
<dbReference type="PANTHER" id="PTHR34595:SF2">
    <property type="entry name" value="BLR2978 PROTEIN"/>
    <property type="match status" value="1"/>
</dbReference>
<feature type="domain" description="Circularly permuted ATP-grasp type 2" evidence="2">
    <location>
        <begin position="92"/>
        <end position="470"/>
    </location>
</feature>
<protein>
    <submittedName>
        <fullName evidence="3">Uncharacterized protein</fullName>
    </submittedName>
</protein>
<dbReference type="RefSeq" id="WP_136464452.1">
    <property type="nucleotide sequence ID" value="NZ_SRKY01000005.1"/>
</dbReference>
<evidence type="ECO:0000313" key="4">
    <source>
        <dbReference type="Proteomes" id="UP000306602"/>
    </source>
</evidence>
<evidence type="ECO:0000259" key="1">
    <source>
        <dbReference type="Pfam" id="PF04168"/>
    </source>
</evidence>
<dbReference type="InterPro" id="IPR051680">
    <property type="entry name" value="ATP-dep_Glu-Cys_Ligase-2"/>
</dbReference>
<evidence type="ECO:0000313" key="3">
    <source>
        <dbReference type="EMBL" id="THH34864.1"/>
    </source>
</evidence>
<gene>
    <name evidence="3" type="ORF">E4Z66_18070</name>
</gene>
<reference evidence="3 4" key="1">
    <citation type="submission" date="2019-04" db="EMBL/GenBank/DDBJ databases">
        <title>Shimia ponticola sp. nov., isolated from seawater.</title>
        <authorList>
            <person name="Kim Y.-O."/>
            <person name="Yoon J.-H."/>
        </authorList>
    </citation>
    <scope>NUCLEOTIDE SEQUENCE [LARGE SCALE GENOMIC DNA]</scope>
    <source>
        <strain evidence="3 4">MYP11</strain>
    </source>
</reference>
<dbReference type="InterPro" id="IPR025841">
    <property type="entry name" value="CP_ATPgrasp_2"/>
</dbReference>
<dbReference type="OrthoDB" id="9804079at2"/>
<feature type="domain" description="DUF403" evidence="1">
    <location>
        <begin position="517"/>
        <end position="790"/>
    </location>
</feature>
<dbReference type="Gene3D" id="3.40.50.11290">
    <property type="match status" value="1"/>
</dbReference>
<name>A0A4S4N6U5_9RHOB</name>